<evidence type="ECO:0000259" key="3">
    <source>
        <dbReference type="Pfam" id="PF06863"/>
    </source>
</evidence>
<evidence type="ECO:0000313" key="5">
    <source>
        <dbReference type="Proteomes" id="UP000315003"/>
    </source>
</evidence>
<name>A0A517SUN3_9BACT</name>
<proteinExistence type="predicted"/>
<feature type="compositionally biased region" description="Polar residues" evidence="1">
    <location>
        <begin position="470"/>
        <end position="481"/>
    </location>
</feature>
<dbReference type="Pfam" id="PF06863">
    <property type="entry name" value="DUF1254"/>
    <property type="match status" value="1"/>
</dbReference>
<dbReference type="AlphaFoldDB" id="A0A517SUN3"/>
<gene>
    <name evidence="4" type="ORF">SV7mr_23540</name>
</gene>
<dbReference type="InterPro" id="IPR010679">
    <property type="entry name" value="DUF1254"/>
</dbReference>
<feature type="domain" description="DUF1214" evidence="2">
    <location>
        <begin position="426"/>
        <end position="532"/>
    </location>
</feature>
<protein>
    <recommendedName>
        <fullName evidence="6">DUF1254 domain-containing protein</fullName>
    </recommendedName>
</protein>
<feature type="domain" description="DUF1254" evidence="3">
    <location>
        <begin position="132"/>
        <end position="271"/>
    </location>
</feature>
<evidence type="ECO:0000259" key="2">
    <source>
        <dbReference type="Pfam" id="PF06742"/>
    </source>
</evidence>
<dbReference type="Pfam" id="PF06742">
    <property type="entry name" value="DUF1214"/>
    <property type="match status" value="1"/>
</dbReference>
<dbReference type="PANTHER" id="PTHR36509:SF3">
    <property type="entry name" value="SIGNAL PEPTIDE PROTEIN"/>
    <property type="match status" value="1"/>
</dbReference>
<evidence type="ECO:0000256" key="1">
    <source>
        <dbReference type="SAM" id="MobiDB-lite"/>
    </source>
</evidence>
<keyword evidence="5" id="KW-1185">Reference proteome</keyword>
<reference evidence="4 5" key="1">
    <citation type="submission" date="2019-02" db="EMBL/GenBank/DDBJ databases">
        <title>Deep-cultivation of Planctomycetes and their phenomic and genomic characterization uncovers novel biology.</title>
        <authorList>
            <person name="Wiegand S."/>
            <person name="Jogler M."/>
            <person name="Boedeker C."/>
            <person name="Pinto D."/>
            <person name="Vollmers J."/>
            <person name="Rivas-Marin E."/>
            <person name="Kohn T."/>
            <person name="Peeters S.H."/>
            <person name="Heuer A."/>
            <person name="Rast P."/>
            <person name="Oberbeckmann S."/>
            <person name="Bunk B."/>
            <person name="Jeske O."/>
            <person name="Meyerdierks A."/>
            <person name="Storesund J.E."/>
            <person name="Kallscheuer N."/>
            <person name="Luecker S."/>
            <person name="Lage O.M."/>
            <person name="Pohl T."/>
            <person name="Merkel B.J."/>
            <person name="Hornburger P."/>
            <person name="Mueller R.-W."/>
            <person name="Bruemmer F."/>
            <person name="Labrenz M."/>
            <person name="Spormann A.M."/>
            <person name="Op den Camp H."/>
            <person name="Overmann J."/>
            <person name="Amann R."/>
            <person name="Jetten M.S.M."/>
            <person name="Mascher T."/>
            <person name="Medema M.H."/>
            <person name="Devos D.P."/>
            <person name="Kaster A.-K."/>
            <person name="Ovreas L."/>
            <person name="Rohde M."/>
            <person name="Galperin M.Y."/>
            <person name="Jogler C."/>
        </authorList>
    </citation>
    <scope>NUCLEOTIDE SEQUENCE [LARGE SCALE GENOMIC DNA]</scope>
    <source>
        <strain evidence="4 5">SV_7m_r</strain>
    </source>
</reference>
<dbReference type="Gene3D" id="2.60.40.1610">
    <property type="entry name" value="Domain of unknown function DUF1254"/>
    <property type="match status" value="1"/>
</dbReference>
<evidence type="ECO:0008006" key="6">
    <source>
        <dbReference type="Google" id="ProtNLM"/>
    </source>
</evidence>
<evidence type="ECO:0000313" key="4">
    <source>
        <dbReference type="EMBL" id="QDT59842.1"/>
    </source>
</evidence>
<dbReference type="InterPro" id="IPR010621">
    <property type="entry name" value="DUF1214"/>
</dbReference>
<dbReference type="EMBL" id="CP036272">
    <property type="protein sequence ID" value="QDT59842.1"/>
    <property type="molecule type" value="Genomic_DNA"/>
</dbReference>
<dbReference type="Gene3D" id="1.10.3360.10">
    <property type="entry name" value="VPA0735-like domain"/>
    <property type="match status" value="1"/>
</dbReference>
<dbReference type="SUPFAM" id="SSF160935">
    <property type="entry name" value="VPA0735-like"/>
    <property type="match status" value="1"/>
</dbReference>
<organism evidence="4 5">
    <name type="scientific">Stieleria bergensis</name>
    <dbReference type="NCBI Taxonomy" id="2528025"/>
    <lineage>
        <taxon>Bacteria</taxon>
        <taxon>Pseudomonadati</taxon>
        <taxon>Planctomycetota</taxon>
        <taxon>Planctomycetia</taxon>
        <taxon>Pirellulales</taxon>
        <taxon>Pirellulaceae</taxon>
        <taxon>Stieleria</taxon>
    </lineage>
</organism>
<dbReference type="InterPro" id="IPR037049">
    <property type="entry name" value="DUF1214_C_sf"/>
</dbReference>
<sequence length="548" mass="60995">MISPVAEPCLGFAVFSHDFLQQSDIEMRYSFLALALFVAQFVIGPFSSTALGQATEGYNTEVPAEILTPDRVETPIGTLKFFDGLPDEKTTELVYDYLDLNRGVQVFLNFIPAASLESLRVGTESIGALKSNQCVILEDLMDSNPFFLTGNTDTVYVSVFMNLKTDGPTVVEIPAKCGPGTVNDAFFRFVTDMGIPGPDRGKGGKYLILPPDDTSDLNPPVGGMEAKVDGQTYYVSKSTSYVNWLILRGFLVDGKPDVATQMFKQGLKVYPLSRANNPPKMEFINASKKSFNTIHSNQFSFYEEIDHVIQREPVSMLDPELRGQASSIGIEKGKPFAPDARMKKILTDSVAIGNATARSIWLRPRGDDVFLYPNSGWFTAFVGGDYQWLRDNGRGGRNLDARSMFFYMATVNTPAMAMKMVGKGSQYALCATDAEKQYLIGDKNYRLRLPAGVPAKDFWSVVVYDPQTRSELQTSQPFPSKNNKRDNLQTNADGSVDLHFGPKAPEGQEDNWIETRPGKGWFTILRLYGPEQSWFDKSWRPGELQRVE</sequence>
<dbReference type="Proteomes" id="UP000315003">
    <property type="component" value="Chromosome"/>
</dbReference>
<feature type="region of interest" description="Disordered" evidence="1">
    <location>
        <begin position="470"/>
        <end position="511"/>
    </location>
</feature>
<dbReference type="Gene3D" id="2.60.120.600">
    <property type="entry name" value="Domain of unknown function DUF1214, C-terminal domain"/>
    <property type="match status" value="1"/>
</dbReference>
<dbReference type="InterPro" id="IPR037050">
    <property type="entry name" value="DUF1254_sf"/>
</dbReference>
<dbReference type="PANTHER" id="PTHR36509">
    <property type="entry name" value="BLL3101 PROTEIN"/>
    <property type="match status" value="1"/>
</dbReference>
<accession>A0A517SUN3</accession>